<dbReference type="AlphaFoldDB" id="A0A822YJ77"/>
<accession>A0A822YJ77</accession>
<evidence type="ECO:0000313" key="1">
    <source>
        <dbReference type="EMBL" id="DAD32163.1"/>
    </source>
</evidence>
<name>A0A822YJ77_NELNU</name>
<comment type="caution">
    <text evidence="1">The sequence shown here is derived from an EMBL/GenBank/DDBJ whole genome shotgun (WGS) entry which is preliminary data.</text>
</comment>
<dbReference type="EMBL" id="DUZY01000003">
    <property type="protein sequence ID" value="DAD32163.1"/>
    <property type="molecule type" value="Genomic_DNA"/>
</dbReference>
<keyword evidence="2" id="KW-1185">Reference proteome</keyword>
<sequence length="57" mass="6873">MSRKVKIEMEFHGGKAWALWKLRLDDLIYLQQYKLSCSISSSLVENTQQWRPMDYCF</sequence>
<protein>
    <submittedName>
        <fullName evidence="1">Uncharacterized protein</fullName>
    </submittedName>
</protein>
<gene>
    <name evidence="1" type="ORF">HUJ06_011014</name>
</gene>
<evidence type="ECO:0000313" key="2">
    <source>
        <dbReference type="Proteomes" id="UP000607653"/>
    </source>
</evidence>
<organism evidence="1 2">
    <name type="scientific">Nelumbo nucifera</name>
    <name type="common">Sacred lotus</name>
    <dbReference type="NCBI Taxonomy" id="4432"/>
    <lineage>
        <taxon>Eukaryota</taxon>
        <taxon>Viridiplantae</taxon>
        <taxon>Streptophyta</taxon>
        <taxon>Embryophyta</taxon>
        <taxon>Tracheophyta</taxon>
        <taxon>Spermatophyta</taxon>
        <taxon>Magnoliopsida</taxon>
        <taxon>Proteales</taxon>
        <taxon>Nelumbonaceae</taxon>
        <taxon>Nelumbo</taxon>
    </lineage>
</organism>
<reference evidence="1 2" key="1">
    <citation type="journal article" date="2020" name="Mol. Biol. Evol.">
        <title>Distinct Expression and Methylation Patterns for Genes with Different Fates following a Single Whole-Genome Duplication in Flowering Plants.</title>
        <authorList>
            <person name="Shi T."/>
            <person name="Rahmani R.S."/>
            <person name="Gugger P.F."/>
            <person name="Wang M."/>
            <person name="Li H."/>
            <person name="Zhang Y."/>
            <person name="Li Z."/>
            <person name="Wang Q."/>
            <person name="Van de Peer Y."/>
            <person name="Marchal K."/>
            <person name="Chen J."/>
        </authorList>
    </citation>
    <scope>NUCLEOTIDE SEQUENCE [LARGE SCALE GENOMIC DNA]</scope>
    <source>
        <tissue evidence="1">Leaf</tissue>
    </source>
</reference>
<proteinExistence type="predicted"/>
<dbReference type="Proteomes" id="UP000607653">
    <property type="component" value="Unassembled WGS sequence"/>
</dbReference>